<accession>A0A369WTF8</accession>
<evidence type="ECO:0000256" key="1">
    <source>
        <dbReference type="ARBA" id="ARBA00000085"/>
    </source>
</evidence>
<feature type="coiled-coil region" evidence="7">
    <location>
        <begin position="450"/>
        <end position="477"/>
    </location>
</feature>
<dbReference type="InterPro" id="IPR000014">
    <property type="entry name" value="PAS"/>
</dbReference>
<keyword evidence="13" id="KW-1185">Reference proteome</keyword>
<feature type="modified residue" description="4-aspartylphosphate" evidence="6">
    <location>
        <position position="775"/>
    </location>
</feature>
<dbReference type="FunFam" id="3.30.565.10:FF:000049">
    <property type="entry name" value="Two-component sensor histidine kinase"/>
    <property type="match status" value="1"/>
</dbReference>
<dbReference type="InterPro" id="IPR003594">
    <property type="entry name" value="HATPase_dom"/>
</dbReference>
<dbReference type="PROSITE" id="PS50110">
    <property type="entry name" value="RESPONSE_REGULATORY"/>
    <property type="match status" value="1"/>
</dbReference>
<dbReference type="GO" id="GO:0009927">
    <property type="term" value="F:histidine phosphotransfer kinase activity"/>
    <property type="evidence" value="ECO:0007669"/>
    <property type="project" value="TreeGrafter"/>
</dbReference>
<dbReference type="PROSITE" id="PS50109">
    <property type="entry name" value="HIS_KIN"/>
    <property type="match status" value="1"/>
</dbReference>
<dbReference type="CDD" id="cd00130">
    <property type="entry name" value="PAS"/>
    <property type="match status" value="1"/>
</dbReference>
<dbReference type="InterPro" id="IPR035965">
    <property type="entry name" value="PAS-like_dom_sf"/>
</dbReference>
<dbReference type="Pfam" id="PF08448">
    <property type="entry name" value="PAS_4"/>
    <property type="match status" value="1"/>
</dbReference>
<name>A0A369WTF8_9GAMM</name>
<feature type="domain" description="PAS" evidence="10">
    <location>
        <begin position="303"/>
        <end position="373"/>
    </location>
</feature>
<organism evidence="12 13">
    <name type="scientific">Motiliproteus coralliicola</name>
    <dbReference type="NCBI Taxonomy" id="2283196"/>
    <lineage>
        <taxon>Bacteria</taxon>
        <taxon>Pseudomonadati</taxon>
        <taxon>Pseudomonadota</taxon>
        <taxon>Gammaproteobacteria</taxon>
        <taxon>Oceanospirillales</taxon>
        <taxon>Oceanospirillaceae</taxon>
        <taxon>Motiliproteus</taxon>
    </lineage>
</organism>
<comment type="caution">
    <text evidence="12">The sequence shown here is derived from an EMBL/GenBank/DDBJ whole genome shotgun (WGS) entry which is preliminary data.</text>
</comment>
<dbReference type="SUPFAM" id="SSF55874">
    <property type="entry name" value="ATPase domain of HSP90 chaperone/DNA topoisomerase II/histidine kinase"/>
    <property type="match status" value="1"/>
</dbReference>
<gene>
    <name evidence="12" type="ORF">DV711_06640</name>
</gene>
<evidence type="ECO:0000256" key="2">
    <source>
        <dbReference type="ARBA" id="ARBA00012438"/>
    </source>
</evidence>
<dbReference type="SMART" id="SM00448">
    <property type="entry name" value="REC"/>
    <property type="match status" value="1"/>
</dbReference>
<comment type="catalytic activity">
    <reaction evidence="1">
        <text>ATP + protein L-histidine = ADP + protein N-phospho-L-histidine.</text>
        <dbReference type="EC" id="2.7.13.3"/>
    </reaction>
</comment>
<evidence type="ECO:0000259" key="8">
    <source>
        <dbReference type="PROSITE" id="PS50109"/>
    </source>
</evidence>
<dbReference type="PROSITE" id="PS50113">
    <property type="entry name" value="PAC"/>
    <property type="match status" value="1"/>
</dbReference>
<dbReference type="InterPro" id="IPR005467">
    <property type="entry name" value="His_kinase_dom"/>
</dbReference>
<dbReference type="OrthoDB" id="9764438at2"/>
<dbReference type="Gene3D" id="3.40.50.2300">
    <property type="match status" value="1"/>
</dbReference>
<dbReference type="SMART" id="SM00388">
    <property type="entry name" value="HisKA"/>
    <property type="match status" value="1"/>
</dbReference>
<dbReference type="SUPFAM" id="SSF52172">
    <property type="entry name" value="CheY-like"/>
    <property type="match status" value="1"/>
</dbReference>
<dbReference type="SMART" id="SM00091">
    <property type="entry name" value="PAS"/>
    <property type="match status" value="3"/>
</dbReference>
<proteinExistence type="predicted"/>
<dbReference type="InterPro" id="IPR004358">
    <property type="entry name" value="Sig_transdc_His_kin-like_C"/>
</dbReference>
<evidence type="ECO:0000256" key="7">
    <source>
        <dbReference type="SAM" id="Coils"/>
    </source>
</evidence>
<dbReference type="GO" id="GO:0005886">
    <property type="term" value="C:plasma membrane"/>
    <property type="evidence" value="ECO:0007669"/>
    <property type="project" value="TreeGrafter"/>
</dbReference>
<protein>
    <recommendedName>
        <fullName evidence="2">histidine kinase</fullName>
        <ecNumber evidence="2">2.7.13.3</ecNumber>
    </recommendedName>
</protein>
<sequence>MERVESGPSRSEGAYGSFEHAVFLAEQVRDRTDALNSALEEIKLSNQALKLANAEAQTAHLNLQEAIESISDGFVLYDRDRRLLLANSNFKTFWEACGIQIRAGMHYEEILALAKKRRLIERYYGDDLDTGGSPLGDGKVVRMRGGSWMQVSQRQTGDGGLVVLYKDISALIENERALRERALANKSKVLQHTLDNLSQSVVLVNRKNQVEAWNRHFSQLIGVEFDRIKAGDSFSALMADTEVSDLNPASRDSRGQPCLRQEQALSDGRILEICSHPLPSGEFVNTYTDITERSRAVLALERSEQRIRLITDAVPALIAYVDKQLRFEFTNRAYEAWYGWEREDILGQQLDRVVPPQQLAKLQPYIEQALAGEQVSFEIADPSSDGEDRYVIKNYRPQRDAEGRVQGFYVLVHDITEQRRSAEALAQSHQLLEQRVEERTVELTEVNHQLVQEIDERRLIEKRLLEAKKEAEQANHSKTKFLAAASHDLLQPMNAARLFSASLLEHRLEDKTRALVQSLNYSLEDVETLLAALVDISKLDAGVVTPDVTAFSANDLLANLANEYQTLAAQSTLQFDWVGSSAVIDTDSQLLARILRNFLSNALRYTEQGRILLGCRRRHDGLSIEVWDTGIGIAADKLEEIFVEFNRVRHNNSAQDKGLGLGLAIVDKMSRILGHQVSVRSTPGRGSCFSVLVPYGEPAAPELRSPPLQSAHWQQLADQQLRHRRVLVLDNDHAICEAMQLLLEGWGCETVSALGYDEVLAQREELTGLDLVIADYHLDDNRTGLEAVARIRSELGVLAPVLMITANYSNDLKQQVRALGYRLMNKPVKPAKLKAVMQHLIG</sequence>
<dbReference type="InterPro" id="IPR013656">
    <property type="entry name" value="PAS_4"/>
</dbReference>
<dbReference type="EC" id="2.7.13.3" evidence="2"/>
<dbReference type="Pfam" id="PF00072">
    <property type="entry name" value="Response_reg"/>
    <property type="match status" value="1"/>
</dbReference>
<reference evidence="12 13" key="1">
    <citation type="submission" date="2018-07" db="EMBL/GenBank/DDBJ databases">
        <title>Motiliproteus coralliicola sp. nov., a bacterium isolated from Coral.</title>
        <authorList>
            <person name="Wang G."/>
        </authorList>
    </citation>
    <scope>NUCLEOTIDE SEQUENCE [LARGE SCALE GENOMIC DNA]</scope>
    <source>
        <strain evidence="12 13">C34</strain>
    </source>
</reference>
<dbReference type="EMBL" id="QQOH01000001">
    <property type="protein sequence ID" value="RDE25378.1"/>
    <property type="molecule type" value="Genomic_DNA"/>
</dbReference>
<dbReference type="CDD" id="cd00156">
    <property type="entry name" value="REC"/>
    <property type="match status" value="1"/>
</dbReference>
<evidence type="ECO:0000256" key="3">
    <source>
        <dbReference type="ARBA" id="ARBA00022553"/>
    </source>
</evidence>
<dbReference type="Pfam" id="PF12860">
    <property type="entry name" value="PAS_7"/>
    <property type="match status" value="2"/>
</dbReference>
<dbReference type="GO" id="GO:0000155">
    <property type="term" value="F:phosphorelay sensor kinase activity"/>
    <property type="evidence" value="ECO:0007669"/>
    <property type="project" value="InterPro"/>
</dbReference>
<dbReference type="PANTHER" id="PTHR43047:SF9">
    <property type="entry name" value="HISTIDINE KINASE"/>
    <property type="match status" value="1"/>
</dbReference>
<dbReference type="InterPro" id="IPR003661">
    <property type="entry name" value="HisK_dim/P_dom"/>
</dbReference>
<dbReference type="SUPFAM" id="SSF55785">
    <property type="entry name" value="PYP-like sensor domain (PAS domain)"/>
    <property type="match status" value="2"/>
</dbReference>
<dbReference type="PROSITE" id="PS50112">
    <property type="entry name" value="PAS"/>
    <property type="match status" value="1"/>
</dbReference>
<feature type="domain" description="Histidine kinase" evidence="8">
    <location>
        <begin position="484"/>
        <end position="697"/>
    </location>
</feature>
<dbReference type="PRINTS" id="PR00344">
    <property type="entry name" value="BCTRLSENSOR"/>
</dbReference>
<evidence type="ECO:0000259" key="10">
    <source>
        <dbReference type="PROSITE" id="PS50112"/>
    </source>
</evidence>
<evidence type="ECO:0000259" key="9">
    <source>
        <dbReference type="PROSITE" id="PS50110"/>
    </source>
</evidence>
<evidence type="ECO:0000313" key="13">
    <source>
        <dbReference type="Proteomes" id="UP000253769"/>
    </source>
</evidence>
<evidence type="ECO:0000256" key="6">
    <source>
        <dbReference type="PROSITE-ProRule" id="PRU00169"/>
    </source>
</evidence>
<dbReference type="Proteomes" id="UP000253769">
    <property type="component" value="Unassembled WGS sequence"/>
</dbReference>
<dbReference type="InterPro" id="IPR001789">
    <property type="entry name" value="Sig_transdc_resp-reg_receiver"/>
</dbReference>
<keyword evidence="5" id="KW-0418">Kinase</keyword>
<dbReference type="Pfam" id="PF00512">
    <property type="entry name" value="HisKA"/>
    <property type="match status" value="1"/>
</dbReference>
<dbReference type="Pfam" id="PF02518">
    <property type="entry name" value="HATPase_c"/>
    <property type="match status" value="1"/>
</dbReference>
<dbReference type="PANTHER" id="PTHR43047">
    <property type="entry name" value="TWO-COMPONENT HISTIDINE PROTEIN KINASE"/>
    <property type="match status" value="1"/>
</dbReference>
<dbReference type="NCBIfam" id="NF041832">
    <property type="entry name" value="near_NosP_CTERM"/>
    <property type="match status" value="1"/>
</dbReference>
<keyword evidence="4" id="KW-0808">Transferase</keyword>
<evidence type="ECO:0000313" key="12">
    <source>
        <dbReference type="EMBL" id="RDE25378.1"/>
    </source>
</evidence>
<dbReference type="AlphaFoldDB" id="A0A369WTF8"/>
<dbReference type="SMART" id="SM00387">
    <property type="entry name" value="HATPase_c"/>
    <property type="match status" value="1"/>
</dbReference>
<dbReference type="Gene3D" id="1.10.287.130">
    <property type="match status" value="1"/>
</dbReference>
<dbReference type="Gene3D" id="3.30.565.10">
    <property type="entry name" value="Histidine kinase-like ATPase, C-terminal domain"/>
    <property type="match status" value="1"/>
</dbReference>
<dbReference type="InterPro" id="IPR011006">
    <property type="entry name" value="CheY-like_superfamily"/>
</dbReference>
<evidence type="ECO:0000256" key="5">
    <source>
        <dbReference type="ARBA" id="ARBA00022777"/>
    </source>
</evidence>
<keyword evidence="3 6" id="KW-0597">Phosphoprotein</keyword>
<dbReference type="CDD" id="cd00082">
    <property type="entry name" value="HisKA"/>
    <property type="match status" value="1"/>
</dbReference>
<evidence type="ECO:0000259" key="11">
    <source>
        <dbReference type="PROSITE" id="PS50113"/>
    </source>
</evidence>
<feature type="domain" description="PAC" evidence="11">
    <location>
        <begin position="373"/>
        <end position="427"/>
    </location>
</feature>
<keyword evidence="7" id="KW-0175">Coiled coil</keyword>
<dbReference type="Gene3D" id="3.30.450.20">
    <property type="entry name" value="PAS domain"/>
    <property type="match status" value="3"/>
</dbReference>
<dbReference type="InterPro" id="IPR000700">
    <property type="entry name" value="PAS-assoc_C"/>
</dbReference>
<dbReference type="NCBIfam" id="TIGR00229">
    <property type="entry name" value="sensory_box"/>
    <property type="match status" value="1"/>
</dbReference>
<evidence type="ECO:0000256" key="4">
    <source>
        <dbReference type="ARBA" id="ARBA00022679"/>
    </source>
</evidence>
<feature type="domain" description="Response regulatory" evidence="9">
    <location>
        <begin position="725"/>
        <end position="841"/>
    </location>
</feature>
<dbReference type="SUPFAM" id="SSF47384">
    <property type="entry name" value="Homodimeric domain of signal transducing histidine kinase"/>
    <property type="match status" value="1"/>
</dbReference>
<dbReference type="InterPro" id="IPR036097">
    <property type="entry name" value="HisK_dim/P_sf"/>
</dbReference>
<dbReference type="InterPro" id="IPR036890">
    <property type="entry name" value="HATPase_C_sf"/>
</dbReference>